<proteinExistence type="inferred from homology"/>
<name>A0A551XDY2_MICAE</name>
<dbReference type="PANTHER" id="PTHR30386:SF26">
    <property type="entry name" value="TRANSPORT PROTEIN COMB"/>
    <property type="match status" value="1"/>
</dbReference>
<dbReference type="PANTHER" id="PTHR30386">
    <property type="entry name" value="MEMBRANE FUSION SUBUNIT OF EMRAB-TOLC MULTIDRUG EFFLUX PUMP"/>
    <property type="match status" value="1"/>
</dbReference>
<evidence type="ECO:0000256" key="3">
    <source>
        <dbReference type="ARBA" id="ARBA00022692"/>
    </source>
</evidence>
<organism evidence="7 8">
    <name type="scientific">Microcystis aeruginosa Ma_QC_C_20070703_M131</name>
    <dbReference type="NCBI Taxonomy" id="2486263"/>
    <lineage>
        <taxon>Bacteria</taxon>
        <taxon>Bacillati</taxon>
        <taxon>Cyanobacteriota</taxon>
        <taxon>Cyanophyceae</taxon>
        <taxon>Oscillatoriophycideae</taxon>
        <taxon>Chroococcales</taxon>
        <taxon>Microcystaceae</taxon>
        <taxon>Microcystis</taxon>
    </lineage>
</organism>
<dbReference type="Proteomes" id="UP000316443">
    <property type="component" value="Unassembled WGS sequence"/>
</dbReference>
<feature type="coiled-coil region" evidence="6">
    <location>
        <begin position="106"/>
        <end position="162"/>
    </location>
</feature>
<keyword evidence="3" id="KW-0812">Transmembrane</keyword>
<evidence type="ECO:0000256" key="4">
    <source>
        <dbReference type="ARBA" id="ARBA00022989"/>
    </source>
</evidence>
<accession>A0A551XDY2</accession>
<protein>
    <submittedName>
        <fullName evidence="7">NHLP bacteriocin system secretion protein</fullName>
    </submittedName>
</protein>
<keyword evidence="4" id="KW-1133">Transmembrane helix</keyword>
<dbReference type="Gene3D" id="2.40.50.100">
    <property type="match status" value="1"/>
</dbReference>
<comment type="caution">
    <text evidence="7">The sequence shown here is derived from an EMBL/GenBank/DDBJ whole genome shotgun (WGS) entry which is preliminary data.</text>
</comment>
<gene>
    <name evidence="7" type="ORF">EWV85_18370</name>
</gene>
<dbReference type="GO" id="GO:0016020">
    <property type="term" value="C:membrane"/>
    <property type="evidence" value="ECO:0007669"/>
    <property type="project" value="UniProtKB-SubCell"/>
</dbReference>
<feature type="coiled-coil region" evidence="6">
    <location>
        <begin position="258"/>
        <end position="306"/>
    </location>
</feature>
<dbReference type="NCBIfam" id="TIGR03794">
    <property type="entry name" value="NHLM_micro_HlyD"/>
    <property type="match status" value="1"/>
</dbReference>
<dbReference type="EMBL" id="SFCA01000195">
    <property type="protein sequence ID" value="TRT46963.1"/>
    <property type="molecule type" value="Genomic_DNA"/>
</dbReference>
<evidence type="ECO:0000256" key="5">
    <source>
        <dbReference type="ARBA" id="ARBA00023136"/>
    </source>
</evidence>
<comment type="similarity">
    <text evidence="2">Belongs to the membrane fusion protein (MFP) (TC 8.A.1) family.</text>
</comment>
<keyword evidence="5" id="KW-0472">Membrane</keyword>
<evidence type="ECO:0000256" key="2">
    <source>
        <dbReference type="ARBA" id="ARBA00009477"/>
    </source>
</evidence>
<comment type="subcellular location">
    <subcellularLocation>
        <location evidence="1">Membrane</location>
        <topology evidence="1">Single-pass membrane protein</topology>
    </subcellularLocation>
</comment>
<evidence type="ECO:0000256" key="6">
    <source>
        <dbReference type="SAM" id="Coils"/>
    </source>
</evidence>
<feature type="coiled-coil region" evidence="6">
    <location>
        <begin position="199"/>
        <end position="226"/>
    </location>
</feature>
<evidence type="ECO:0000313" key="7">
    <source>
        <dbReference type="EMBL" id="TRT46963.1"/>
    </source>
</evidence>
<reference evidence="7 8" key="1">
    <citation type="submission" date="2019-01" db="EMBL/GenBank/DDBJ databases">
        <title>Coherence of Microcystis species and biogeography revealed through population genomics.</title>
        <authorList>
            <person name="Perez-Carrascal O.M."/>
            <person name="Terrat Y."/>
            <person name="Giani A."/>
            <person name="Fortin N."/>
            <person name="Tromas N."/>
            <person name="Shapiro B.J."/>
        </authorList>
    </citation>
    <scope>NUCLEOTIDE SEQUENCE [LARGE SCALE GENOMIC DNA]</scope>
    <source>
        <strain evidence="7">Ma_QC_C_20070703_M131</strain>
    </source>
</reference>
<dbReference type="InterPro" id="IPR022275">
    <property type="entry name" value="NHPM_bacteriocin_SS_HylD"/>
</dbReference>
<dbReference type="Gene3D" id="1.10.287.470">
    <property type="entry name" value="Helix hairpin bin"/>
    <property type="match status" value="1"/>
</dbReference>
<evidence type="ECO:0000313" key="8">
    <source>
        <dbReference type="Proteomes" id="UP000316443"/>
    </source>
</evidence>
<dbReference type="InterPro" id="IPR050739">
    <property type="entry name" value="MFP"/>
</dbReference>
<sequence>MPEPKDSLFRQESLEKLSSPERLDELMEVVNPRAWLSLTTIGALIVATLIWSILGKIPINISGTGVLIQPRRVVQLQSSTQGQVLEIYIKPNSILKKNQIIATVDQSALKKQLQQQQEKLAQLQGQNRQTTELQKERIALEKQNLIAQRMNLERSLQREKISLDLRQKNLDSLVNLRKNYQNILDEFPKIAQDVEEKTFQAIQAKENSLKSQIQQYEELLPKLKQRSVNIKNLLDKNLITEDVYLTAERDYYSSLTQKSEIETQLKQIRLDRANTQEKKLQNRDRVRDLENQIKDTDVKILNVEREYRQSLNMIDDFKIKIQGIQVEEAKLNQQEKESLIDKTNNIAEVKRGIAELQKSILDKSEILSPYEGKVLEVNIVSGQVINAGSRIASLATKKPDSSLVGIAYFPDKDGKQIQKGMQVQITPSMIKRERYGGILGKVTEVSPFAVTTEDIATIVGNPELAQSLSGQQPRIQVIAELERDSNNINNGYKWSSSKGPVLELSGGTTAQIQIQVGERRPISYVIPILRSLTGLN</sequence>
<evidence type="ECO:0000256" key="1">
    <source>
        <dbReference type="ARBA" id="ARBA00004167"/>
    </source>
</evidence>
<dbReference type="AlphaFoldDB" id="A0A551XDY2"/>
<keyword evidence="6" id="KW-0175">Coiled coil</keyword>